<reference evidence="1 2" key="1">
    <citation type="journal article" date="2022" name="Allergy">
        <title>Genome assembly and annotation of Periplaneta americana reveal a comprehensive cockroach allergen profile.</title>
        <authorList>
            <person name="Wang L."/>
            <person name="Xiong Q."/>
            <person name="Saelim N."/>
            <person name="Wang L."/>
            <person name="Nong W."/>
            <person name="Wan A.T."/>
            <person name="Shi M."/>
            <person name="Liu X."/>
            <person name="Cao Q."/>
            <person name="Hui J.H.L."/>
            <person name="Sookrung N."/>
            <person name="Leung T.F."/>
            <person name="Tungtrongchitr A."/>
            <person name="Tsui S.K.W."/>
        </authorList>
    </citation>
    <scope>NUCLEOTIDE SEQUENCE [LARGE SCALE GENOMIC DNA]</scope>
    <source>
        <strain evidence="1">PWHHKU_190912</strain>
    </source>
</reference>
<dbReference type="PANTHER" id="PTHR45913:SF5">
    <property type="entry name" value="GENERAL TRANSCRIPTION FACTOR II-I REPEAT DOMAIN-CONTAINING PROTEIN 2A-LIKE PROTEIN"/>
    <property type="match status" value="1"/>
</dbReference>
<proteinExistence type="predicted"/>
<name>A0ABQ8TJ90_PERAM</name>
<protein>
    <recommendedName>
        <fullName evidence="3">HAT C-terminal dimerisation domain-containing protein</fullName>
    </recommendedName>
</protein>
<dbReference type="EMBL" id="JAJSOF020000009">
    <property type="protein sequence ID" value="KAJ4445938.1"/>
    <property type="molecule type" value="Genomic_DNA"/>
</dbReference>
<dbReference type="PANTHER" id="PTHR45913">
    <property type="entry name" value="EPM2A-INTERACTING PROTEIN 1"/>
    <property type="match status" value="1"/>
</dbReference>
<dbReference type="InterPro" id="IPR012337">
    <property type="entry name" value="RNaseH-like_sf"/>
</dbReference>
<evidence type="ECO:0000313" key="1">
    <source>
        <dbReference type="EMBL" id="KAJ4445938.1"/>
    </source>
</evidence>
<evidence type="ECO:0008006" key="3">
    <source>
        <dbReference type="Google" id="ProtNLM"/>
    </source>
</evidence>
<accession>A0ABQ8TJ90</accession>
<gene>
    <name evidence="1" type="ORF">ANN_12624</name>
</gene>
<sequence length="281" mass="32746">RSTRFKISKFSERNVSSGKSLNLIKANSLRHRQFQEYLHDICCDYDDLTYYSQVRWLSRGHMLHRFYNIRAEVDSFLKGHNIAIPEISDSEWSLDLAFLMDLCDHLTRLNRALQGKNRSIVDMADASRSFMGKLKLWLHQLQKAELHHLQSLVNQKVNLLRNTNLQTKEAPLNCQLEIIDMQNNTRIRSSGKLGIELWRLIDKYLYPNLKNLASRMLAMFEETHVCKQFFSVMNNNKNNRRSRISDSNLVATLRVSVSKLQPDIDRLAAAKTPISPPEKTE</sequence>
<dbReference type="SUPFAM" id="SSF53098">
    <property type="entry name" value="Ribonuclease H-like"/>
    <property type="match status" value="1"/>
</dbReference>
<keyword evidence="2" id="KW-1185">Reference proteome</keyword>
<dbReference type="Proteomes" id="UP001148838">
    <property type="component" value="Unassembled WGS sequence"/>
</dbReference>
<feature type="non-terminal residue" evidence="1">
    <location>
        <position position="1"/>
    </location>
</feature>
<comment type="caution">
    <text evidence="1">The sequence shown here is derived from an EMBL/GenBank/DDBJ whole genome shotgun (WGS) entry which is preliminary data.</text>
</comment>
<organism evidence="1 2">
    <name type="scientific">Periplaneta americana</name>
    <name type="common">American cockroach</name>
    <name type="synonym">Blatta americana</name>
    <dbReference type="NCBI Taxonomy" id="6978"/>
    <lineage>
        <taxon>Eukaryota</taxon>
        <taxon>Metazoa</taxon>
        <taxon>Ecdysozoa</taxon>
        <taxon>Arthropoda</taxon>
        <taxon>Hexapoda</taxon>
        <taxon>Insecta</taxon>
        <taxon>Pterygota</taxon>
        <taxon>Neoptera</taxon>
        <taxon>Polyneoptera</taxon>
        <taxon>Dictyoptera</taxon>
        <taxon>Blattodea</taxon>
        <taxon>Blattoidea</taxon>
        <taxon>Blattidae</taxon>
        <taxon>Blattinae</taxon>
        <taxon>Periplaneta</taxon>
    </lineage>
</organism>
<evidence type="ECO:0000313" key="2">
    <source>
        <dbReference type="Proteomes" id="UP001148838"/>
    </source>
</evidence>